<dbReference type="EMBL" id="GBXM01029173">
    <property type="protein sequence ID" value="JAH79404.1"/>
    <property type="molecule type" value="Transcribed_RNA"/>
</dbReference>
<sequence length="50" mass="5981">MYLHVVLKTSFPSTGIQMFLNEMIKRLSRLPCRYTVGNKSRIKYNYIIQQ</sequence>
<reference evidence="1" key="1">
    <citation type="submission" date="2014-11" db="EMBL/GenBank/DDBJ databases">
        <authorList>
            <person name="Amaro Gonzalez C."/>
        </authorList>
    </citation>
    <scope>NUCLEOTIDE SEQUENCE</scope>
</reference>
<reference evidence="1" key="2">
    <citation type="journal article" date="2015" name="Fish Shellfish Immunol.">
        <title>Early steps in the European eel (Anguilla anguilla)-Vibrio vulnificus interaction in the gills: Role of the RtxA13 toxin.</title>
        <authorList>
            <person name="Callol A."/>
            <person name="Pajuelo D."/>
            <person name="Ebbesson L."/>
            <person name="Teles M."/>
            <person name="MacKenzie S."/>
            <person name="Amaro C."/>
        </authorList>
    </citation>
    <scope>NUCLEOTIDE SEQUENCE</scope>
</reference>
<dbReference type="AlphaFoldDB" id="A0A0E9VMQ3"/>
<organism evidence="1">
    <name type="scientific">Anguilla anguilla</name>
    <name type="common">European freshwater eel</name>
    <name type="synonym">Muraena anguilla</name>
    <dbReference type="NCBI Taxonomy" id="7936"/>
    <lineage>
        <taxon>Eukaryota</taxon>
        <taxon>Metazoa</taxon>
        <taxon>Chordata</taxon>
        <taxon>Craniata</taxon>
        <taxon>Vertebrata</taxon>
        <taxon>Euteleostomi</taxon>
        <taxon>Actinopterygii</taxon>
        <taxon>Neopterygii</taxon>
        <taxon>Teleostei</taxon>
        <taxon>Anguilliformes</taxon>
        <taxon>Anguillidae</taxon>
        <taxon>Anguilla</taxon>
    </lineage>
</organism>
<protein>
    <submittedName>
        <fullName evidence="1">Uncharacterized protein</fullName>
    </submittedName>
</protein>
<name>A0A0E9VMQ3_ANGAN</name>
<proteinExistence type="predicted"/>
<accession>A0A0E9VMQ3</accession>
<evidence type="ECO:0000313" key="1">
    <source>
        <dbReference type="EMBL" id="JAH79404.1"/>
    </source>
</evidence>